<evidence type="ECO:0000313" key="2">
    <source>
        <dbReference type="EMBL" id="AFZ38166.1"/>
    </source>
</evidence>
<dbReference type="InterPro" id="IPR057727">
    <property type="entry name" value="WCX_dom"/>
</dbReference>
<feature type="domain" description="WCX" evidence="1">
    <location>
        <begin position="655"/>
        <end position="680"/>
    </location>
</feature>
<dbReference type="Pfam" id="PF25583">
    <property type="entry name" value="WCX"/>
    <property type="match status" value="1"/>
</dbReference>
<dbReference type="SUPFAM" id="SSF52540">
    <property type="entry name" value="P-loop containing nucleoside triphosphate hydrolases"/>
    <property type="match status" value="1"/>
</dbReference>
<organism evidence="2 3">
    <name type="scientific">Stanieria cyanosphaera (strain ATCC 29371 / PCC 7437)</name>
    <dbReference type="NCBI Taxonomy" id="111780"/>
    <lineage>
        <taxon>Bacteria</taxon>
        <taxon>Bacillati</taxon>
        <taxon>Cyanobacteriota</taxon>
        <taxon>Cyanophyceae</taxon>
        <taxon>Pleurocapsales</taxon>
        <taxon>Dermocarpellaceae</taxon>
        <taxon>Stanieria</taxon>
    </lineage>
</organism>
<dbReference type="RefSeq" id="WP_015212072.1">
    <property type="nucleotide sequence ID" value="NC_019765.1"/>
</dbReference>
<name>K9Y194_STAC7</name>
<gene>
    <name evidence="2" type="ordered locus">Sta7437_4722</name>
</gene>
<dbReference type="Gene3D" id="3.40.50.300">
    <property type="entry name" value="P-loop containing nucleotide triphosphate hydrolases"/>
    <property type="match status" value="1"/>
</dbReference>
<keyword evidence="3" id="KW-1185">Reference proteome</keyword>
<dbReference type="PATRIC" id="fig|111780.3.peg.4884"/>
<dbReference type="InterPro" id="IPR027417">
    <property type="entry name" value="P-loop_NTPase"/>
</dbReference>
<keyword evidence="2" id="KW-0614">Plasmid</keyword>
<accession>K9Y194</accession>
<reference evidence="3" key="1">
    <citation type="journal article" date="2013" name="Proc. Natl. Acad. Sci. U.S.A.">
        <title>Improving the coverage of the cyanobacterial phylum using diversity-driven genome sequencing.</title>
        <authorList>
            <person name="Shih P.M."/>
            <person name="Wu D."/>
            <person name="Latifi A."/>
            <person name="Axen S.D."/>
            <person name="Fewer D.P."/>
            <person name="Talla E."/>
            <person name="Calteau A."/>
            <person name="Cai F."/>
            <person name="Tandeau de Marsac N."/>
            <person name="Rippka R."/>
            <person name="Herdman M."/>
            <person name="Sivonen K."/>
            <person name="Coursin T."/>
            <person name="Laurent T."/>
            <person name="Goodwin L."/>
            <person name="Nolan M."/>
            <person name="Davenport K.W."/>
            <person name="Han C.S."/>
            <person name="Rubin E.M."/>
            <person name="Eisen J.A."/>
            <person name="Woyke T."/>
            <person name="Gugger M."/>
            <person name="Kerfeld C.A."/>
        </authorList>
    </citation>
    <scope>NUCLEOTIDE SEQUENCE [LARGE SCALE GENOMIC DNA]</scope>
    <source>
        <strain evidence="3">ATCC 29371 / PCC 7437</strain>
        <plasmid evidence="3">Plasmid pSTA7437.01</plasmid>
    </source>
</reference>
<proteinExistence type="predicted"/>
<dbReference type="Proteomes" id="UP000010473">
    <property type="component" value="Plasmid pSTA7437.01"/>
</dbReference>
<dbReference type="Pfam" id="PF13671">
    <property type="entry name" value="AAA_33"/>
    <property type="match status" value="1"/>
</dbReference>
<dbReference type="OrthoDB" id="484613at2"/>
<protein>
    <recommendedName>
        <fullName evidence="1">WCX domain-containing protein</fullName>
    </recommendedName>
</protein>
<dbReference type="HOGENOM" id="CLU_023681_0_0_3"/>
<dbReference type="KEGG" id="scs:Sta7437_4722"/>
<evidence type="ECO:0000313" key="3">
    <source>
        <dbReference type="Proteomes" id="UP000010473"/>
    </source>
</evidence>
<dbReference type="EMBL" id="CP003654">
    <property type="protein sequence ID" value="AFZ38166.1"/>
    <property type="molecule type" value="Genomic_DNA"/>
</dbReference>
<dbReference type="AlphaFoldDB" id="K9Y194"/>
<geneLocation type="plasmid" evidence="2 3">
    <name>pSTA7437.01</name>
</geneLocation>
<sequence>MSEPVLCHCLIGIPGSGKSTVAKHLSKLIPNAVIVSSDLIRFQVYGDENTQGDWQLINQRASVQIRAAIADGIPVIYDATNAKRAWRMSFLMQLQDVNAEWLGWWLKIPVAKCQQWNKQRERRVPNEIIKTFNTNLQKFPPITAEGFVAINEIKYHQNKLILETIPAQIDNLTRRRINSKNRVKNYELHQYSRLLDFDRLMHLIALILRYPGVGNLQQSAPQVLENILGKVPIFTSSVAEISALMSKISGEIYSDRVALERDLFWLETNEILTLNYTCKELELTSLDAPALITHAYSDREPFTRLIETIRFILHNPLLFNPESGSLPTLVSQLKARGLVHGKCQSIIRKDIEIVLKPYQILPEGQMKKGYFAGNAVFSNYELKTIFDRLIIPNLKHIEDPVYLDIYQKLKNKIDASKLYENSEKSYPVRAMKDTSIVDTNKLIKLSNLPLLYKNLEILEDAIATGKLLKLNSIQGSAFFADNVRGSFEAYPIQLVFHDIAWYLGFEYAPKEKNAGLLKFERLDRLTLEGVFEARSQSQQLKSLHNLIELYRATPSLFIGKTVEQQQKFLNTDKQQDSDIKTTVKLWFKDEIFRFIAEGTKRYPASNMKMSPPKERESFYKISFGQIFTLKSSDDPNFPNRLHLKLPQWSLEDVYLKRWILGFDGDVKVVAPPELVRQIKNCGEAISNNY</sequence>
<evidence type="ECO:0000259" key="1">
    <source>
        <dbReference type="Pfam" id="PF25583"/>
    </source>
</evidence>